<evidence type="ECO:0000256" key="2">
    <source>
        <dbReference type="ARBA" id="ARBA00005512"/>
    </source>
</evidence>
<feature type="transmembrane region" description="Helical" evidence="9">
    <location>
        <begin position="513"/>
        <end position="532"/>
    </location>
</feature>
<feature type="transmembrane region" description="Helical" evidence="9">
    <location>
        <begin position="87"/>
        <end position="106"/>
    </location>
</feature>
<reference evidence="13" key="1">
    <citation type="submission" date="2017-04" db="EMBL/GenBank/DDBJ databases">
        <title>Plasmodium gonderi genome.</title>
        <authorList>
            <person name="Arisue N."/>
            <person name="Honma H."/>
            <person name="Kawai S."/>
            <person name="Tougan T."/>
            <person name="Tanabe K."/>
            <person name="Horii T."/>
        </authorList>
    </citation>
    <scope>NUCLEOTIDE SEQUENCE [LARGE SCALE GENOMIC DNA]</scope>
    <source>
        <strain evidence="13">ATCC 30045</strain>
    </source>
</reference>
<feature type="transmembrane region" description="Helical" evidence="9">
    <location>
        <begin position="61"/>
        <end position="81"/>
    </location>
</feature>
<feature type="region of interest" description="Disordered" evidence="8">
    <location>
        <begin position="1020"/>
        <end position="1044"/>
    </location>
</feature>
<evidence type="ECO:0000256" key="4">
    <source>
        <dbReference type="ARBA" id="ARBA00022824"/>
    </source>
</evidence>
<feature type="transmembrane region" description="Helical" evidence="9">
    <location>
        <begin position="601"/>
        <end position="619"/>
    </location>
</feature>
<evidence type="ECO:0000256" key="7">
    <source>
        <dbReference type="SAM" id="Coils"/>
    </source>
</evidence>
<evidence type="ECO:0000256" key="8">
    <source>
        <dbReference type="SAM" id="MobiDB-lite"/>
    </source>
</evidence>
<dbReference type="Pfam" id="PF25179">
    <property type="entry name" value="LMF1_C"/>
    <property type="match status" value="1"/>
</dbReference>
<protein>
    <submittedName>
        <fullName evidence="12">Rhoptry protein</fullName>
    </submittedName>
</protein>
<evidence type="ECO:0000313" key="12">
    <source>
        <dbReference type="EMBL" id="GAW81890.1"/>
    </source>
</evidence>
<gene>
    <name evidence="12" type="ORF">PGO_113440</name>
</gene>
<dbReference type="PANTHER" id="PTHR14463">
    <property type="entry name" value="LIPASE MATURATION FACTOR"/>
    <property type="match status" value="1"/>
</dbReference>
<dbReference type="InterPro" id="IPR009613">
    <property type="entry name" value="LMF"/>
</dbReference>
<evidence type="ECO:0000256" key="1">
    <source>
        <dbReference type="ARBA" id="ARBA00004477"/>
    </source>
</evidence>
<feature type="domain" description="Lipase maturation factor 1/2 N-terminal" evidence="10">
    <location>
        <begin position="185"/>
        <end position="340"/>
    </location>
</feature>
<dbReference type="EMBL" id="BDQF01000012">
    <property type="protein sequence ID" value="GAW81890.1"/>
    <property type="molecule type" value="Genomic_DNA"/>
</dbReference>
<evidence type="ECO:0000313" key="13">
    <source>
        <dbReference type="Proteomes" id="UP000195521"/>
    </source>
</evidence>
<dbReference type="InterPro" id="IPR057433">
    <property type="entry name" value="LMF1/2_C"/>
</dbReference>
<feature type="coiled-coil region" evidence="7">
    <location>
        <begin position="914"/>
        <end position="952"/>
    </location>
</feature>
<evidence type="ECO:0000259" key="11">
    <source>
        <dbReference type="Pfam" id="PF25179"/>
    </source>
</evidence>
<evidence type="ECO:0000256" key="6">
    <source>
        <dbReference type="ARBA" id="ARBA00023136"/>
    </source>
</evidence>
<dbReference type="GeneID" id="39748622"/>
<keyword evidence="4" id="KW-0256">Endoplasmic reticulum</keyword>
<comment type="caution">
    <text evidence="12">The sequence shown here is derived from an EMBL/GenBank/DDBJ whole genome shotgun (WGS) entry which is preliminary data.</text>
</comment>
<keyword evidence="6 9" id="KW-0472">Membrane</keyword>
<name>A0A1Y1JI28_PLAGO</name>
<accession>A0A1Y1JI28</accession>
<feature type="transmembrane region" description="Helical" evidence="9">
    <location>
        <begin position="486"/>
        <end position="507"/>
    </location>
</feature>
<feature type="transmembrane region" description="Helical" evidence="9">
    <location>
        <begin position="567"/>
        <end position="589"/>
    </location>
</feature>
<feature type="transmembrane region" description="Helical" evidence="9">
    <location>
        <begin position="537"/>
        <end position="555"/>
    </location>
</feature>
<evidence type="ECO:0000256" key="9">
    <source>
        <dbReference type="SAM" id="Phobius"/>
    </source>
</evidence>
<keyword evidence="3 9" id="KW-0812">Transmembrane</keyword>
<feature type="transmembrane region" description="Helical" evidence="9">
    <location>
        <begin position="113"/>
        <end position="132"/>
    </location>
</feature>
<feature type="transmembrane region" description="Helical" evidence="9">
    <location>
        <begin position="302"/>
        <end position="318"/>
    </location>
</feature>
<comment type="subcellular location">
    <subcellularLocation>
        <location evidence="1">Endoplasmic reticulum membrane</location>
        <topology evidence="1">Multi-pass membrane protein</topology>
    </subcellularLocation>
</comment>
<feature type="transmembrane region" description="Helical" evidence="9">
    <location>
        <begin position="218"/>
        <end position="239"/>
    </location>
</feature>
<keyword evidence="13" id="KW-1185">Reference proteome</keyword>
<comment type="similarity">
    <text evidence="2">Belongs to the lipase maturation factor family.</text>
</comment>
<dbReference type="Proteomes" id="UP000195521">
    <property type="component" value="Unassembled WGS sequence"/>
</dbReference>
<dbReference type="OrthoDB" id="434126at2759"/>
<evidence type="ECO:0000256" key="3">
    <source>
        <dbReference type="ARBA" id="ARBA00022692"/>
    </source>
</evidence>
<keyword evidence="5 9" id="KW-1133">Transmembrane helix</keyword>
<keyword evidence="7" id="KW-0175">Coiled coil</keyword>
<organism evidence="12 13">
    <name type="scientific">Plasmodium gonderi</name>
    <dbReference type="NCBI Taxonomy" id="77519"/>
    <lineage>
        <taxon>Eukaryota</taxon>
        <taxon>Sar</taxon>
        <taxon>Alveolata</taxon>
        <taxon>Apicomplexa</taxon>
        <taxon>Aconoidasida</taxon>
        <taxon>Haemosporida</taxon>
        <taxon>Plasmodiidae</taxon>
        <taxon>Plasmodium</taxon>
        <taxon>Plasmodium (Plasmodium)</taxon>
    </lineage>
</organism>
<evidence type="ECO:0000256" key="5">
    <source>
        <dbReference type="ARBA" id="ARBA00022989"/>
    </source>
</evidence>
<sequence length="1208" mass="142604">MEHPSETMTSTRILINNKEIDQEKGLRKFTKWINDFFKNSPTQSSTSDAFPYNNKILRNTFWSSQIIYTRIILLACFFSFVVSWKQYVLTTPLCLFRLFYLAWWNGPKRASVLFYRTVSTAPFLLPLFYRTFFTAPFLRLPSLSLSGMALSMGALLLNQINVLTLLPIYIILQSIYSIGNIWFNYVFEIELLELFFLTLFLVPLWNNHLKRRYSSSCFIKYTCRFFVFKVLLGTGLIRFKNSELWGKLEGKYYLYETQPLPSIIGYFLHTNMIVSKMDNLFCILTECVFSFFLLFPIRSFRIIGGSFILIYCILNFLMGNSYLFYFLLLAPLAFCFDDEILLPFFCKYKRNEILSVIRDKETQLNQNKQYFRSFDVLYCTGLNIEEVNKIREAYFSIDSVPNDDWNGNNWNGNNWNGTMSSSNRSVPPNEEGYLLSRDKSIHETKFFKNENKFESIKNDLFNALHWIFSQKGLKYIMTNYNIPTEVTVHAMCMALMIMYNSCMFITYSSSFSISLFFLYLILFIVYLIYLFFFTVNIFPLFIGQMGLLISVIFIYTNKIFFLGFSDIYYTTLFCMHLFGLLVLSLFYLSNKRFITKFTSQYFYFVFFIYFVCFFMQNILSPQQIMNAEYGNFQIMNVYGSFGKIRNVRQEIIVKASASNISISSKQKRSGEKDKTKKNYDEEWNNYQFNCKPDNVYKPLCTQFRFLFSFLPVLYVDRLDWQFNNLSDFGDDEDVLQTQWFQRFLTKLSFNDKNILSLLYRTPSFVDASNEENTNSSTPVYLTVSSAVYKFSSPSEKDTWWDVVSSRVILDQWHPLSTENKLYHKQSRYNDRDNFDDHGESTDYNDERINFLRYNSSYHHFPNAVHTLPIPASQNALRGSGTEKLVEAVQGGDYTFKGKRNSLAKRQRFLNQGKLQDEKKQMERVKNEHSLEKQDEMEKLKTLHEKIAMQKNKKHIKEKKKFFKNKKIQELQMQELDMRDFHENENKQYEIDLWQGVEKQVLNYPKSLEDIGETIDDEHEQLKEEDGGEDQKKNGAREGSVAMYDESSKLQKLKGHEEITGAYNATENVFEWIQKMGKEQKWLAEEATTDENLADEELTDEVITDEPLIDKNDYKINNDETEWGKDTKKKMLKKSKENVNNVTREPFYKSKKFSVNENVKRKLDEAIKNAHTKYGLLQKFSNKIKKLGFFNGDQGRSRYAEVKELNAKK</sequence>
<proteinExistence type="inferred from homology"/>
<feature type="compositionally biased region" description="Basic and acidic residues" evidence="8">
    <location>
        <begin position="1020"/>
        <end position="1035"/>
    </location>
</feature>
<feature type="domain" description="Lipase maturation factor 1/2 C-terminal" evidence="11">
    <location>
        <begin position="634"/>
        <end position="801"/>
    </location>
</feature>
<dbReference type="OMA" id="PANDFWI"/>
<dbReference type="PANTHER" id="PTHR14463:SF10">
    <property type="entry name" value="LIPASE MATURATION FACTOR 1"/>
    <property type="match status" value="1"/>
</dbReference>
<dbReference type="InterPro" id="IPR057434">
    <property type="entry name" value="LMF1/2_N"/>
</dbReference>
<evidence type="ECO:0000259" key="10">
    <source>
        <dbReference type="Pfam" id="PF06762"/>
    </source>
</evidence>
<feature type="transmembrane region" description="Helical" evidence="9">
    <location>
        <begin position="189"/>
        <end position="206"/>
    </location>
</feature>
<dbReference type="GO" id="GO:0005789">
    <property type="term" value="C:endoplasmic reticulum membrane"/>
    <property type="evidence" value="ECO:0007669"/>
    <property type="project" value="UniProtKB-SubCell"/>
</dbReference>
<feature type="transmembrane region" description="Helical" evidence="9">
    <location>
        <begin position="277"/>
        <end position="295"/>
    </location>
</feature>
<dbReference type="GO" id="GO:0051604">
    <property type="term" value="P:protein maturation"/>
    <property type="evidence" value="ECO:0007669"/>
    <property type="project" value="InterPro"/>
</dbReference>
<dbReference type="RefSeq" id="XP_028544479.1">
    <property type="nucleotide sequence ID" value="XM_028688678.1"/>
</dbReference>
<dbReference type="AlphaFoldDB" id="A0A1Y1JI28"/>
<dbReference type="Pfam" id="PF06762">
    <property type="entry name" value="LMF1"/>
    <property type="match status" value="1"/>
</dbReference>